<dbReference type="RefSeq" id="WP_231740847.1">
    <property type="nucleotide sequence ID" value="NZ_SIHI01000001.1"/>
</dbReference>
<sequence length="110" mass="12683">MAERAQRNDANEVEEVRQLLRNRNIRATPARISVLQQLRNAKSPLTHADLADKLVPLGIDKATVFRNLTDLTDADLISRRELGDPVWRFEILDPNKPRRPAPPFCVCRMW</sequence>
<dbReference type="Proteomes" id="UP000317243">
    <property type="component" value="Unassembled WGS sequence"/>
</dbReference>
<dbReference type="AlphaFoldDB" id="A0A5C5X9M4"/>
<gene>
    <name evidence="1" type="ORF">KOR42_22520</name>
</gene>
<dbReference type="InterPro" id="IPR036390">
    <property type="entry name" value="WH_DNA-bd_sf"/>
</dbReference>
<comment type="caution">
    <text evidence="1">The sequence shown here is derived from an EMBL/GenBank/DDBJ whole genome shotgun (WGS) entry which is preliminary data.</text>
</comment>
<keyword evidence="2" id="KW-1185">Reference proteome</keyword>
<evidence type="ECO:0000313" key="1">
    <source>
        <dbReference type="EMBL" id="TWT58865.1"/>
    </source>
</evidence>
<dbReference type="InterPro" id="IPR036388">
    <property type="entry name" value="WH-like_DNA-bd_sf"/>
</dbReference>
<name>A0A5C5X9M4_9PLAN</name>
<dbReference type="EMBL" id="SIHI01000001">
    <property type="protein sequence ID" value="TWT58865.1"/>
    <property type="molecule type" value="Genomic_DNA"/>
</dbReference>
<evidence type="ECO:0008006" key="3">
    <source>
        <dbReference type="Google" id="ProtNLM"/>
    </source>
</evidence>
<proteinExistence type="predicted"/>
<protein>
    <recommendedName>
        <fullName evidence="3">Ferric uptake regulator family protein</fullName>
    </recommendedName>
</protein>
<evidence type="ECO:0000313" key="2">
    <source>
        <dbReference type="Proteomes" id="UP000317243"/>
    </source>
</evidence>
<organism evidence="1 2">
    <name type="scientific">Thalassoglobus neptunius</name>
    <dbReference type="NCBI Taxonomy" id="1938619"/>
    <lineage>
        <taxon>Bacteria</taxon>
        <taxon>Pseudomonadati</taxon>
        <taxon>Planctomycetota</taxon>
        <taxon>Planctomycetia</taxon>
        <taxon>Planctomycetales</taxon>
        <taxon>Planctomycetaceae</taxon>
        <taxon>Thalassoglobus</taxon>
    </lineage>
</organism>
<dbReference type="Gene3D" id="1.10.10.10">
    <property type="entry name" value="Winged helix-like DNA-binding domain superfamily/Winged helix DNA-binding domain"/>
    <property type="match status" value="1"/>
</dbReference>
<dbReference type="Pfam" id="PF12840">
    <property type="entry name" value="HTH_20"/>
    <property type="match status" value="1"/>
</dbReference>
<reference evidence="1 2" key="1">
    <citation type="submission" date="2019-02" db="EMBL/GenBank/DDBJ databases">
        <title>Deep-cultivation of Planctomycetes and their phenomic and genomic characterization uncovers novel biology.</title>
        <authorList>
            <person name="Wiegand S."/>
            <person name="Jogler M."/>
            <person name="Boedeker C."/>
            <person name="Pinto D."/>
            <person name="Vollmers J."/>
            <person name="Rivas-Marin E."/>
            <person name="Kohn T."/>
            <person name="Peeters S.H."/>
            <person name="Heuer A."/>
            <person name="Rast P."/>
            <person name="Oberbeckmann S."/>
            <person name="Bunk B."/>
            <person name="Jeske O."/>
            <person name="Meyerdierks A."/>
            <person name="Storesund J.E."/>
            <person name="Kallscheuer N."/>
            <person name="Luecker S."/>
            <person name="Lage O.M."/>
            <person name="Pohl T."/>
            <person name="Merkel B.J."/>
            <person name="Hornburger P."/>
            <person name="Mueller R.-W."/>
            <person name="Bruemmer F."/>
            <person name="Labrenz M."/>
            <person name="Spormann A.M."/>
            <person name="Op Den Camp H."/>
            <person name="Overmann J."/>
            <person name="Amann R."/>
            <person name="Jetten M.S.M."/>
            <person name="Mascher T."/>
            <person name="Medema M.H."/>
            <person name="Devos D.P."/>
            <person name="Kaster A.-K."/>
            <person name="Ovreas L."/>
            <person name="Rohde M."/>
            <person name="Galperin M.Y."/>
            <person name="Jogler C."/>
        </authorList>
    </citation>
    <scope>NUCLEOTIDE SEQUENCE [LARGE SCALE GENOMIC DNA]</scope>
    <source>
        <strain evidence="1 2">KOR42</strain>
    </source>
</reference>
<accession>A0A5C5X9M4</accession>
<dbReference type="SUPFAM" id="SSF46785">
    <property type="entry name" value="Winged helix' DNA-binding domain"/>
    <property type="match status" value="1"/>
</dbReference>